<keyword evidence="1" id="KW-1133">Transmembrane helix</keyword>
<feature type="transmembrane region" description="Helical" evidence="1">
    <location>
        <begin position="158"/>
        <end position="175"/>
    </location>
</feature>
<dbReference type="Pfam" id="PF07224">
    <property type="entry name" value="Chlorophyllase"/>
    <property type="match status" value="1"/>
</dbReference>
<evidence type="ECO:0000313" key="2">
    <source>
        <dbReference type="EMBL" id="MDI4650118.1"/>
    </source>
</evidence>
<comment type="caution">
    <text evidence="2">The sequence shown here is derived from an EMBL/GenBank/DDBJ whole genome shotgun (WGS) entry which is preliminary data.</text>
</comment>
<dbReference type="PANTHER" id="PTHR33428">
    <property type="entry name" value="CHLOROPHYLLASE-2, CHLOROPLASTIC"/>
    <property type="match status" value="1"/>
</dbReference>
<dbReference type="GO" id="GO:0016787">
    <property type="term" value="F:hydrolase activity"/>
    <property type="evidence" value="ECO:0007669"/>
    <property type="project" value="UniProtKB-KW"/>
</dbReference>
<feature type="transmembrane region" description="Helical" evidence="1">
    <location>
        <begin position="67"/>
        <end position="92"/>
    </location>
</feature>
<keyword evidence="1" id="KW-0472">Membrane</keyword>
<evidence type="ECO:0000256" key="1">
    <source>
        <dbReference type="SAM" id="Phobius"/>
    </source>
</evidence>
<dbReference type="EMBL" id="JAGRPV010000002">
    <property type="protein sequence ID" value="MDI4650118.1"/>
    <property type="molecule type" value="Genomic_DNA"/>
</dbReference>
<sequence>MGDKEAGPAPARRAYSLQPGEGRLERAFAGDQGPWRGAIAGLWIAGGAAAGAGMLGAPTGFGTPVDLLSAVSAHTGAFALFSLFAAWALTFVPRLSGPFATVGGLLYTGALVFFLLFFSDMGVILSLLLACAYTLAAAGTGWLLAAAFARETGKRRRYASILALVLLAGAVAWAADPSLLRPDWPVRFSMDDADSAADAGEGSAGDADGAESVFLPLTTGDPSLPGSFAFDAFTYGSGTDRRPEFGKEAQLISEPVDASAYLKDWPLLRKWYWGFGPKTLPLNGRVWMPRGEGAFPLVLIVHGNHAMEDYSDGGYAYLGEQLASRGYIAVSVDENFLNYSVWSGIPDEDMKLRAWMLLRHIGQLRDYNEDSDTPFYGKVDLQKISLVGHSRGGQAVAMAADRDEWFDGDASLLSASDYRIVSIAAIAPTDTVVDGKQPRLRNISYLTLQGASDADINDFFGDRQYSRTTFSAGGTGQAGSAFKASLYIEGANHGQFNESWGQRDSSLPAGLFLRKPALPGEAQRTIAKGYLTAFMEVTLGGDGAYMPLFEDYRSASAYLPATRYVSRYESDAFMALARFDGEDAVPAHPGAGISGASEGVTAEVTEALDRQRHGKGTHGLALRWATDGSYTMTWGKVFATGASTNGKAALAFAMADLSRDLKGQSGTIHAAAIRIGLTDANGIYVELPLSDFASPQPLFRASITRLGPLESLVDDGKYREPYEPVFQTYRLPLGAWTEANPSFEPGTLSGISFVLSGGPVKVMLDDIGISPF</sequence>
<feature type="transmembrane region" description="Helical" evidence="1">
    <location>
        <begin position="35"/>
        <end position="55"/>
    </location>
</feature>
<keyword evidence="3" id="KW-1185">Reference proteome</keyword>
<feature type="transmembrane region" description="Helical" evidence="1">
    <location>
        <begin position="99"/>
        <end position="118"/>
    </location>
</feature>
<dbReference type="Proteomes" id="UP001161691">
    <property type="component" value="Unassembled WGS sequence"/>
</dbReference>
<feature type="transmembrane region" description="Helical" evidence="1">
    <location>
        <begin position="124"/>
        <end position="146"/>
    </location>
</feature>
<gene>
    <name evidence="2" type="ORF">KB449_34635</name>
</gene>
<keyword evidence="2" id="KW-0378">Hydrolase</keyword>
<evidence type="ECO:0000313" key="3">
    <source>
        <dbReference type="Proteomes" id="UP001161691"/>
    </source>
</evidence>
<dbReference type="PANTHER" id="PTHR33428:SF14">
    <property type="entry name" value="CARBOXYLESTERASE TYPE B DOMAIN-CONTAINING PROTEIN"/>
    <property type="match status" value="1"/>
</dbReference>
<dbReference type="SUPFAM" id="SSF53474">
    <property type="entry name" value="alpha/beta-Hydrolases"/>
    <property type="match status" value="1"/>
</dbReference>
<keyword evidence="1" id="KW-0812">Transmembrane</keyword>
<name>A0ABT6TTE3_9BACL</name>
<dbReference type="InterPro" id="IPR029058">
    <property type="entry name" value="AB_hydrolase_fold"/>
</dbReference>
<dbReference type="RefSeq" id="WP_282912987.1">
    <property type="nucleotide sequence ID" value="NZ_JAGRPV010000002.1"/>
</dbReference>
<dbReference type="InterPro" id="IPR017395">
    <property type="entry name" value="Chlorophyllase-like"/>
</dbReference>
<proteinExistence type="predicted"/>
<organism evidence="2 3">
    <name type="scientific">Cohnella hashimotonis</name>
    <dbReference type="NCBI Taxonomy" id="2826895"/>
    <lineage>
        <taxon>Bacteria</taxon>
        <taxon>Bacillati</taxon>
        <taxon>Bacillota</taxon>
        <taxon>Bacilli</taxon>
        <taxon>Bacillales</taxon>
        <taxon>Paenibacillaceae</taxon>
        <taxon>Cohnella</taxon>
    </lineage>
</organism>
<accession>A0ABT6TTE3</accession>
<reference evidence="2" key="1">
    <citation type="submission" date="2023-04" db="EMBL/GenBank/DDBJ databases">
        <title>Comparative genomic analysis of Cohnella hashimotonis sp. nov., isolated from the International Space Station.</title>
        <authorList>
            <person name="Venkateswaran K."/>
            <person name="Simpson A."/>
        </authorList>
    </citation>
    <scope>NUCLEOTIDE SEQUENCE</scope>
    <source>
        <strain evidence="2">F6_2S_P_1</strain>
    </source>
</reference>
<dbReference type="Gene3D" id="3.40.50.1820">
    <property type="entry name" value="alpha/beta hydrolase"/>
    <property type="match status" value="1"/>
</dbReference>
<protein>
    <submittedName>
        <fullName evidence="2">Alpha/beta hydrolase</fullName>
    </submittedName>
</protein>